<gene>
    <name evidence="6" type="primary">LOC103719876</name>
</gene>
<sequence length="661" mass="74887">MFYSQSLLSRKGPLGNIWIAAFCFKKLKKDQIADTDISSSVDKIMPEVHISYRILAQLLLGIVRIFSKKVDYLYHDCNEALTNIRKSFMPSQRIVQNEAIAKPRHNVMQTKKVIHVPDQRVNIAKEATSTAPIEAMRASYNHVTITVPERFELDSFDLDISDECETAKSHEQTIAQDDWTDERDQTFFLNEQYHRETVIHAEFDSACFTPVDDVLPSHMMDIDFTISQIYNLNSMGVRGGKTRGHSQHIEESGSFAGLAAMESLGPNVHNVESDHQVHPLKLQEMTPSDPDKNIHAKELQKPVEPIMLHQILSSNHEKTQILVGGDSKATSPSKTHDRTYLPCDLGLASPKFTVRTPAKRERPPMLRKRKKLFDETIVLSNEALRQGIHDASSLIFKRRKAPHTYLDAWKADIIANLQQTFMDPLVPCTSSELKALFQNKSSDYLSSQKTLAEYHTEAGNAQNGIPNKSADNEETCQERIIETPATEVFADEPRTSKSSEMETNKPSSLETSDTELDLMDKELGSHEESSIGQGIAIWVVKAIRFSLLVCHISFCFYLAKGNTSLNLLYFILTLCFYLAKGNSSLNLLYIILTLSMFVADNRWSVRTRAAAQYLCSKLLDIKNREQKGFLSLARILEGKTRRKCARFFYETLKSSSSFVKF</sequence>
<dbReference type="InterPro" id="IPR006910">
    <property type="entry name" value="Rad21_Rec8_N"/>
</dbReference>
<keyword evidence="5" id="KW-1185">Reference proteome</keyword>
<dbReference type="CDD" id="cd21793">
    <property type="entry name" value="Rad21_Rec8_M_AtSYN1-like"/>
    <property type="match status" value="1"/>
</dbReference>
<evidence type="ECO:0000256" key="3">
    <source>
        <dbReference type="SAM" id="MobiDB-lite"/>
    </source>
</evidence>
<dbReference type="PANTHER" id="PTHR12585:SF73">
    <property type="entry name" value="SISTER CHROMATID COHESION 1 PROTEIN 2"/>
    <property type="match status" value="1"/>
</dbReference>
<dbReference type="GO" id="GO:1990414">
    <property type="term" value="P:replication-born double-strand break repair via sister chromatid exchange"/>
    <property type="evidence" value="ECO:0007669"/>
    <property type="project" value="TreeGrafter"/>
</dbReference>
<name>A0A8B7CVV8_PHODC</name>
<evidence type="ECO:0000256" key="1">
    <source>
        <dbReference type="ARBA" id="ARBA00004123"/>
    </source>
</evidence>
<organism evidence="5 6">
    <name type="scientific">Phoenix dactylifera</name>
    <name type="common">Date palm</name>
    <dbReference type="NCBI Taxonomy" id="42345"/>
    <lineage>
        <taxon>Eukaryota</taxon>
        <taxon>Viridiplantae</taxon>
        <taxon>Streptophyta</taxon>
        <taxon>Embryophyta</taxon>
        <taxon>Tracheophyta</taxon>
        <taxon>Spermatophyta</taxon>
        <taxon>Magnoliopsida</taxon>
        <taxon>Liliopsida</taxon>
        <taxon>Arecaceae</taxon>
        <taxon>Coryphoideae</taxon>
        <taxon>Phoeniceae</taxon>
        <taxon>Phoenix</taxon>
    </lineage>
</organism>
<dbReference type="GO" id="GO:0003682">
    <property type="term" value="F:chromatin binding"/>
    <property type="evidence" value="ECO:0007669"/>
    <property type="project" value="TreeGrafter"/>
</dbReference>
<feature type="domain" description="Rad21/Rec8-like protein N-terminal" evidence="4">
    <location>
        <begin position="1"/>
        <end position="96"/>
    </location>
</feature>
<evidence type="ECO:0000313" key="6">
    <source>
        <dbReference type="RefSeq" id="XP_008807560.2"/>
    </source>
</evidence>
<reference evidence="6" key="2">
    <citation type="submission" date="2025-08" db="UniProtKB">
        <authorList>
            <consortium name="RefSeq"/>
        </authorList>
    </citation>
    <scope>IDENTIFICATION</scope>
    <source>
        <tissue evidence="6">Young leaves</tissue>
    </source>
</reference>
<dbReference type="PANTHER" id="PTHR12585">
    <property type="entry name" value="SCC1 / RAD21 FAMILY MEMBER"/>
    <property type="match status" value="1"/>
</dbReference>
<evidence type="ECO:0000313" key="5">
    <source>
        <dbReference type="Proteomes" id="UP000228380"/>
    </source>
</evidence>
<dbReference type="Proteomes" id="UP000228380">
    <property type="component" value="Chromosome 14"/>
</dbReference>
<dbReference type="GO" id="GO:0008278">
    <property type="term" value="C:cohesin complex"/>
    <property type="evidence" value="ECO:0007669"/>
    <property type="project" value="InterPro"/>
</dbReference>
<dbReference type="AlphaFoldDB" id="A0A8B7CVV8"/>
<keyword evidence="2" id="KW-0539">Nucleus</keyword>
<comment type="subcellular location">
    <subcellularLocation>
        <location evidence="1">Nucleus</location>
    </subcellularLocation>
</comment>
<dbReference type="GO" id="GO:0005634">
    <property type="term" value="C:nucleus"/>
    <property type="evidence" value="ECO:0007669"/>
    <property type="project" value="UniProtKB-SubCell"/>
</dbReference>
<evidence type="ECO:0000256" key="2">
    <source>
        <dbReference type="ARBA" id="ARBA00023242"/>
    </source>
</evidence>
<dbReference type="GO" id="GO:0007062">
    <property type="term" value="P:sister chromatid cohesion"/>
    <property type="evidence" value="ECO:0007669"/>
    <property type="project" value="InterPro"/>
</dbReference>
<feature type="compositionally biased region" description="Basic and acidic residues" evidence="3">
    <location>
        <begin position="491"/>
        <end position="503"/>
    </location>
</feature>
<protein>
    <submittedName>
        <fullName evidence="6">Sister chromatid cohesion 1 protein 2 isoform X2</fullName>
    </submittedName>
</protein>
<accession>A0A8B7CVV8</accession>
<dbReference type="RefSeq" id="XP_008807560.2">
    <property type="nucleotide sequence ID" value="XM_008809338.4"/>
</dbReference>
<proteinExistence type="predicted"/>
<dbReference type="Pfam" id="PF04825">
    <property type="entry name" value="Rad21_Rec8_N"/>
    <property type="match status" value="1"/>
</dbReference>
<reference evidence="5" key="1">
    <citation type="journal article" date="2019" name="Nat. Commun.">
        <title>Genome-wide association mapping of date palm fruit traits.</title>
        <authorList>
            <person name="Hazzouri K.M."/>
            <person name="Gros-Balthazard M."/>
            <person name="Flowers J.M."/>
            <person name="Copetti D."/>
            <person name="Lemansour A."/>
            <person name="Lebrun M."/>
            <person name="Masmoudi K."/>
            <person name="Ferrand S."/>
            <person name="Dhar M.I."/>
            <person name="Fresquez Z.A."/>
            <person name="Rosas U."/>
            <person name="Zhang J."/>
            <person name="Talag J."/>
            <person name="Lee S."/>
            <person name="Kudrna D."/>
            <person name="Powell R.F."/>
            <person name="Leitch I.J."/>
            <person name="Krueger R.R."/>
            <person name="Wing R.A."/>
            <person name="Amiri K.M.A."/>
            <person name="Purugganan M.D."/>
        </authorList>
    </citation>
    <scope>NUCLEOTIDE SEQUENCE [LARGE SCALE GENOMIC DNA]</scope>
    <source>
        <strain evidence="5">cv. Khalas</strain>
    </source>
</reference>
<feature type="region of interest" description="Disordered" evidence="3">
    <location>
        <begin position="491"/>
        <end position="513"/>
    </location>
</feature>
<evidence type="ECO:0000259" key="4">
    <source>
        <dbReference type="Pfam" id="PF04825"/>
    </source>
</evidence>
<dbReference type="InterPro" id="IPR039781">
    <property type="entry name" value="Rad21/Rec8-like"/>
</dbReference>
<dbReference type="GeneID" id="103719876"/>